<evidence type="ECO:0000313" key="2">
    <source>
        <dbReference type="EMBL" id="KZT27037.1"/>
    </source>
</evidence>
<evidence type="ECO:0000256" key="1">
    <source>
        <dbReference type="SAM" id="MobiDB-lite"/>
    </source>
</evidence>
<feature type="compositionally biased region" description="Polar residues" evidence="1">
    <location>
        <begin position="81"/>
        <end position="110"/>
    </location>
</feature>
<keyword evidence="3" id="KW-1185">Reference proteome</keyword>
<accession>A0A165TQT1</accession>
<feature type="compositionally biased region" description="Polar residues" evidence="1">
    <location>
        <begin position="188"/>
        <end position="203"/>
    </location>
</feature>
<feature type="compositionally biased region" description="Polar residues" evidence="1">
    <location>
        <begin position="28"/>
        <end position="42"/>
    </location>
</feature>
<protein>
    <submittedName>
        <fullName evidence="2">Uncharacterized protein</fullName>
    </submittedName>
</protein>
<dbReference type="InParanoid" id="A0A165TQT1"/>
<feature type="compositionally biased region" description="Low complexity" evidence="1">
    <location>
        <begin position="218"/>
        <end position="229"/>
    </location>
</feature>
<dbReference type="EMBL" id="KV425564">
    <property type="protein sequence ID" value="KZT27037.1"/>
    <property type="molecule type" value="Genomic_DNA"/>
</dbReference>
<dbReference type="Proteomes" id="UP000076761">
    <property type="component" value="Unassembled WGS sequence"/>
</dbReference>
<name>A0A165TQT1_9AGAM</name>
<feature type="region of interest" description="Disordered" evidence="1">
    <location>
        <begin position="160"/>
        <end position="306"/>
    </location>
</feature>
<feature type="region of interest" description="Disordered" evidence="1">
    <location>
        <begin position="1"/>
        <end position="127"/>
    </location>
</feature>
<evidence type="ECO:0000313" key="3">
    <source>
        <dbReference type="Proteomes" id="UP000076761"/>
    </source>
</evidence>
<organism evidence="2 3">
    <name type="scientific">Neolentinus lepideus HHB14362 ss-1</name>
    <dbReference type="NCBI Taxonomy" id="1314782"/>
    <lineage>
        <taxon>Eukaryota</taxon>
        <taxon>Fungi</taxon>
        <taxon>Dikarya</taxon>
        <taxon>Basidiomycota</taxon>
        <taxon>Agaricomycotina</taxon>
        <taxon>Agaricomycetes</taxon>
        <taxon>Gloeophyllales</taxon>
        <taxon>Gloeophyllaceae</taxon>
        <taxon>Neolentinus</taxon>
    </lineage>
</organism>
<proteinExistence type="predicted"/>
<reference evidence="2 3" key="1">
    <citation type="journal article" date="2016" name="Mol. Biol. Evol.">
        <title>Comparative Genomics of Early-Diverging Mushroom-Forming Fungi Provides Insights into the Origins of Lignocellulose Decay Capabilities.</title>
        <authorList>
            <person name="Nagy L.G."/>
            <person name="Riley R."/>
            <person name="Tritt A."/>
            <person name="Adam C."/>
            <person name="Daum C."/>
            <person name="Floudas D."/>
            <person name="Sun H."/>
            <person name="Yadav J.S."/>
            <person name="Pangilinan J."/>
            <person name="Larsson K.H."/>
            <person name="Matsuura K."/>
            <person name="Barry K."/>
            <person name="Labutti K."/>
            <person name="Kuo R."/>
            <person name="Ohm R.A."/>
            <person name="Bhattacharya S.S."/>
            <person name="Shirouzu T."/>
            <person name="Yoshinaga Y."/>
            <person name="Martin F.M."/>
            <person name="Grigoriev I.V."/>
            <person name="Hibbett D.S."/>
        </authorList>
    </citation>
    <scope>NUCLEOTIDE SEQUENCE [LARGE SCALE GENOMIC DNA]</scope>
    <source>
        <strain evidence="2 3">HHB14362 ss-1</strain>
    </source>
</reference>
<dbReference type="AlphaFoldDB" id="A0A165TQT1"/>
<gene>
    <name evidence="2" type="ORF">NEOLEDRAFT_1131548</name>
</gene>
<sequence>MARRDASYDHSVSVMLRHERELSHGRHSSISNSATPATSSLQPHPFLTMDGDAHSSHSPSPSRDIASRPAARTYGRRRTIQDTISQSFEPQSSATTLVEPSSSNTTLARQSSVSSGDDGAKKKGSGILDGIVEKMRSADDGDDNDGNSTYAFRWREKLQAMNEDDEEDYKSPFASRSSRDTSRVAGGTSPSSRDATGNTSPRGESQEFWFGSIPPLTQSPSARPSQPSSVKSLFSYSMDDASPIPRVPSATRRAAVVRDSDPDSDEELPAQVSRPIVSSSLKRVQPATRLDSEDEDVETYDGRGWP</sequence>